<dbReference type="InterPro" id="IPR036102">
    <property type="entry name" value="OsmC/Ohrsf"/>
</dbReference>
<accession>A0A839G802</accession>
<dbReference type="InterPro" id="IPR052707">
    <property type="entry name" value="OsmC_Ohr_Peroxiredoxin"/>
</dbReference>
<sequence>MANNTGTAVWEGGLKSGKGTIATQSGTLDARFSFGSRFEEGASGTNPEELIGAAHAGCFSMFLSALLEGAGTPATSVKTVAKITLGKDDTGPFISKIALTCEADVPGISNDDFQQQAQKAKEGCPISRALASVPEITLQATLKGA</sequence>
<gene>
    <name evidence="1" type="ORF">FHS90_000261</name>
</gene>
<dbReference type="Gene3D" id="3.30.300.20">
    <property type="match status" value="1"/>
</dbReference>
<proteinExistence type="predicted"/>
<dbReference type="RefSeq" id="WP_182511271.1">
    <property type="nucleotide sequence ID" value="NZ_JACJIQ010000001.1"/>
</dbReference>
<dbReference type="InterPro" id="IPR019904">
    <property type="entry name" value="Peroxiredoxin_OsmC"/>
</dbReference>
<dbReference type="Pfam" id="PF02566">
    <property type="entry name" value="OsmC"/>
    <property type="match status" value="1"/>
</dbReference>
<evidence type="ECO:0000313" key="2">
    <source>
        <dbReference type="Proteomes" id="UP000563094"/>
    </source>
</evidence>
<protein>
    <submittedName>
        <fullName evidence="1">Osmotically inducible protein OsmC</fullName>
    </submittedName>
</protein>
<evidence type="ECO:0000313" key="1">
    <source>
        <dbReference type="EMBL" id="MBA9075564.1"/>
    </source>
</evidence>
<dbReference type="PANTHER" id="PTHR42830">
    <property type="entry name" value="OSMOTICALLY INDUCIBLE FAMILY PROTEIN"/>
    <property type="match status" value="1"/>
</dbReference>
<dbReference type="Proteomes" id="UP000563094">
    <property type="component" value="Unassembled WGS sequence"/>
</dbReference>
<organism evidence="1 2">
    <name type="scientific">Rufibacter quisquiliarum</name>
    <dbReference type="NCBI Taxonomy" id="1549639"/>
    <lineage>
        <taxon>Bacteria</taxon>
        <taxon>Pseudomonadati</taxon>
        <taxon>Bacteroidota</taxon>
        <taxon>Cytophagia</taxon>
        <taxon>Cytophagales</taxon>
        <taxon>Hymenobacteraceae</taxon>
        <taxon>Rufibacter</taxon>
    </lineage>
</organism>
<dbReference type="GO" id="GO:0006979">
    <property type="term" value="P:response to oxidative stress"/>
    <property type="evidence" value="ECO:0007669"/>
    <property type="project" value="InterPro"/>
</dbReference>
<dbReference type="EMBL" id="JACJIQ010000001">
    <property type="protein sequence ID" value="MBA9075564.1"/>
    <property type="molecule type" value="Genomic_DNA"/>
</dbReference>
<dbReference type="InterPro" id="IPR015946">
    <property type="entry name" value="KH_dom-like_a/b"/>
</dbReference>
<dbReference type="NCBIfam" id="TIGR03562">
    <property type="entry name" value="osmo_induc_OsmC"/>
    <property type="match status" value="1"/>
</dbReference>
<name>A0A839G802_9BACT</name>
<comment type="caution">
    <text evidence="1">The sequence shown here is derived from an EMBL/GenBank/DDBJ whole genome shotgun (WGS) entry which is preliminary data.</text>
</comment>
<dbReference type="GO" id="GO:0004601">
    <property type="term" value="F:peroxidase activity"/>
    <property type="evidence" value="ECO:0007669"/>
    <property type="project" value="InterPro"/>
</dbReference>
<reference evidence="1 2" key="1">
    <citation type="submission" date="2020-08" db="EMBL/GenBank/DDBJ databases">
        <title>Genomic Encyclopedia of Type Strains, Phase IV (KMG-IV): sequencing the most valuable type-strain genomes for metagenomic binning, comparative biology and taxonomic classification.</title>
        <authorList>
            <person name="Goeker M."/>
        </authorList>
    </citation>
    <scope>NUCLEOTIDE SEQUENCE [LARGE SCALE GENOMIC DNA]</scope>
    <source>
        <strain evidence="1 2">DSM 29854</strain>
    </source>
</reference>
<dbReference type="AlphaFoldDB" id="A0A839G802"/>
<dbReference type="InterPro" id="IPR003718">
    <property type="entry name" value="OsmC/Ohr_fam"/>
</dbReference>
<keyword evidence="2" id="KW-1185">Reference proteome</keyword>
<dbReference type="PANTHER" id="PTHR42830:SF1">
    <property type="entry name" value="OSMOTICALLY INDUCIBLE FAMILY PROTEIN"/>
    <property type="match status" value="1"/>
</dbReference>
<dbReference type="SUPFAM" id="SSF82784">
    <property type="entry name" value="OsmC-like"/>
    <property type="match status" value="1"/>
</dbReference>